<dbReference type="AlphaFoldDB" id="A0A6C0EVZ8"/>
<dbReference type="EMBL" id="MN738952">
    <property type="protein sequence ID" value="QHT32871.1"/>
    <property type="molecule type" value="Genomic_DNA"/>
</dbReference>
<proteinExistence type="predicted"/>
<sequence>MVALTVDEKQNIIDDMLLKKFKQTAFTSSLLAAGGEAEGSSALQIPSKNVWAQKVPATTPFNPALLVWNAGNQLDSSGERINIYDGSSNTYIYTNTSSPITKTLLGGQGRTITGKFNAIGLYGSKYVHSSCPYVAYYEYVSLSSTTAYVAYRYANTRTEGSTNNIPNTVGSTNILQPGIPSNYDPVLSGYNVYVYANTATSSPTLLPSVLKDAAGDYPWTYDPTSGYLTFTSTNGVNGSTLNTAGWEPCITFWRYEGSTLETKLSSLETAIAAAAAGSGSGSGSGSGVSVESDPLFYKYIVNPPLDVSFQPQTCARTASQIFIPWDKPVQISLGAIQINAPLITEINAEWTAKISATISPVTKPILSKNTTMIPYLTSSPKVPNTNCVTGIVLTNVAQTPAISDPSNVQFPNDVPGTLRRALVVYDPSFALLDPAGSTSTNFVSVWYTNYNTDISANIQKKGFDIFITPGYPTQPGPPTTSGLSTYTTAAPTTKFTQGTLPTYTDNTLGAENNAFPLAKWYFKWTSDATNSIRYNGGLPSVTSDISTNVIPTPTTYTLYPDTSYSLILQVGNSSSNNNTTNSGTSGLVGLSVPSASYTFISPYLTPKTTWPLTQLSLSFTNTPNSTSNVSIVSTKAAASGNVFFGAPTANMVGSISNFGINNIYTRGVKDTTNDLLNIACSITGRGSDTTSVSYKGFGSTQPTSTTSTNGSVVFTPGTAVDSYISATSTSGFYLETGTGGTITLKYNEGTTKLFDTSGNANSLTTVNLVVTQYGNVSGFGSSYINNTYTYNPYSFYYDLSPCTNAAPVWTDVAFTAVLRNINPTISPTIQICGVNVCTGSVGVSTTTTFINNALGKYFYYSGSSGIITYSNNSISVKETTIDNASATTTNGYFANPTIFSNIGTNTSGKIIYNPSTTAWSTSFYVAITNYINCLGTGSPTGTPPASISFNGIWDPLSITNVATSASIPFTPLVGCRVETGVSDVTYPSTTTIGSSGVSLINTAYPNTELLSVSGNRDLQLCNGIYATQKASVTTGYLNYTLASYQNPSIYTQNTGIDYSSIENRTTGYRYATFAWILPPGTTAAPLQYSKVAFTIDGIIIDGVSGTINNVDTIPTIGSSNGLFTMQYRIQNGDPTKKAPSQGNQTSVWINAFPGSGLTPTSAAVISDPAYNGQINGDNTALLNDNSTAGTLKVYSLISSAPSTTTSSGPGSFYLYCRIGLPMECSVGFKSIKASFS</sequence>
<protein>
    <submittedName>
        <fullName evidence="1">Uncharacterized protein</fullName>
    </submittedName>
</protein>
<accession>A0A6C0EVZ8</accession>
<reference evidence="1" key="1">
    <citation type="journal article" date="2020" name="Nature">
        <title>Giant virus diversity and host interactions through global metagenomics.</title>
        <authorList>
            <person name="Schulz F."/>
            <person name="Roux S."/>
            <person name="Paez-Espino D."/>
            <person name="Jungbluth S."/>
            <person name="Walsh D.A."/>
            <person name="Denef V.J."/>
            <person name="McMahon K.D."/>
            <person name="Konstantinidis K.T."/>
            <person name="Eloe-Fadrosh E.A."/>
            <person name="Kyrpides N.C."/>
            <person name="Woyke T."/>
        </authorList>
    </citation>
    <scope>NUCLEOTIDE SEQUENCE</scope>
    <source>
        <strain evidence="1">GVMAG-M-3300009161-30</strain>
    </source>
</reference>
<evidence type="ECO:0000313" key="1">
    <source>
        <dbReference type="EMBL" id="QHT32871.1"/>
    </source>
</evidence>
<name>A0A6C0EVZ8_9ZZZZ</name>
<organism evidence="1">
    <name type="scientific">viral metagenome</name>
    <dbReference type="NCBI Taxonomy" id="1070528"/>
    <lineage>
        <taxon>unclassified sequences</taxon>
        <taxon>metagenomes</taxon>
        <taxon>organismal metagenomes</taxon>
    </lineage>
</organism>